<sequence>MTRTFIKQNIKLNLI</sequence>
<comment type="caution">
    <text evidence="1">The sequence shown here is derived from an EMBL/GenBank/DDBJ whole genome shotgun (WGS) entry which is preliminary data.</text>
</comment>
<feature type="non-terminal residue" evidence="1">
    <location>
        <position position="15"/>
    </location>
</feature>
<keyword evidence="2" id="KW-1185">Reference proteome</keyword>
<gene>
    <name evidence="1" type="ORF">OIU77_003191</name>
</gene>
<dbReference type="EMBL" id="JAPFFI010000014">
    <property type="protein sequence ID" value="KAJ6366760.1"/>
    <property type="molecule type" value="Genomic_DNA"/>
</dbReference>
<accession>A0ABQ9B024</accession>
<dbReference type="Proteomes" id="UP001141253">
    <property type="component" value="Chromosome 7"/>
</dbReference>
<name>A0ABQ9B024_9ROSI</name>
<evidence type="ECO:0000313" key="2">
    <source>
        <dbReference type="Proteomes" id="UP001141253"/>
    </source>
</evidence>
<organism evidence="1 2">
    <name type="scientific">Salix suchowensis</name>
    <dbReference type="NCBI Taxonomy" id="1278906"/>
    <lineage>
        <taxon>Eukaryota</taxon>
        <taxon>Viridiplantae</taxon>
        <taxon>Streptophyta</taxon>
        <taxon>Embryophyta</taxon>
        <taxon>Tracheophyta</taxon>
        <taxon>Spermatophyta</taxon>
        <taxon>Magnoliopsida</taxon>
        <taxon>eudicotyledons</taxon>
        <taxon>Gunneridae</taxon>
        <taxon>Pentapetalae</taxon>
        <taxon>rosids</taxon>
        <taxon>fabids</taxon>
        <taxon>Malpighiales</taxon>
        <taxon>Salicaceae</taxon>
        <taxon>Saliceae</taxon>
        <taxon>Salix</taxon>
    </lineage>
</organism>
<reference evidence="1" key="2">
    <citation type="journal article" date="2023" name="Int. J. Mol. Sci.">
        <title>De Novo Assembly and Annotation of 11 Diverse Shrub Willow (Salix) Genomes Reveals Novel Gene Organization in Sex-Linked Regions.</title>
        <authorList>
            <person name="Hyden B."/>
            <person name="Feng K."/>
            <person name="Yates T.B."/>
            <person name="Jawdy S."/>
            <person name="Cereghino C."/>
            <person name="Smart L.B."/>
            <person name="Muchero W."/>
        </authorList>
    </citation>
    <scope>NUCLEOTIDE SEQUENCE</scope>
    <source>
        <tissue evidence="1">Shoot tip</tissue>
    </source>
</reference>
<proteinExistence type="predicted"/>
<protein>
    <submittedName>
        <fullName evidence="1">Uncharacterized protein</fullName>
    </submittedName>
</protein>
<reference evidence="1" key="1">
    <citation type="submission" date="2022-10" db="EMBL/GenBank/DDBJ databases">
        <authorList>
            <person name="Hyden B.L."/>
            <person name="Feng K."/>
            <person name="Yates T."/>
            <person name="Jawdy S."/>
            <person name="Smart L.B."/>
            <person name="Muchero W."/>
        </authorList>
    </citation>
    <scope>NUCLEOTIDE SEQUENCE</scope>
    <source>
        <tissue evidence="1">Shoot tip</tissue>
    </source>
</reference>
<evidence type="ECO:0000313" key="1">
    <source>
        <dbReference type="EMBL" id="KAJ6366760.1"/>
    </source>
</evidence>